<keyword evidence="3" id="KW-0645">Protease</keyword>
<protein>
    <submittedName>
        <fullName evidence="3">Serine protease 27</fullName>
    </submittedName>
</protein>
<dbReference type="SUPFAM" id="SSF50494">
    <property type="entry name" value="Trypsin-like serine proteases"/>
    <property type="match status" value="1"/>
</dbReference>
<dbReference type="Gene3D" id="2.40.10.10">
    <property type="entry name" value="Trypsin-like serine proteases"/>
    <property type="match status" value="1"/>
</dbReference>
<evidence type="ECO:0000313" key="3">
    <source>
        <dbReference type="EMBL" id="KAB7494907.1"/>
    </source>
</evidence>
<dbReference type="GO" id="GO:0004252">
    <property type="term" value="F:serine-type endopeptidase activity"/>
    <property type="evidence" value="ECO:0007669"/>
    <property type="project" value="InterPro"/>
</dbReference>
<reference evidence="3 4" key="1">
    <citation type="journal article" date="2019" name="PLoS Biol.">
        <title>Sex chromosomes control vertical transmission of feminizing Wolbachia symbionts in an isopod.</title>
        <authorList>
            <person name="Becking T."/>
            <person name="Chebbi M.A."/>
            <person name="Giraud I."/>
            <person name="Moumen B."/>
            <person name="Laverre T."/>
            <person name="Caubet Y."/>
            <person name="Peccoud J."/>
            <person name="Gilbert C."/>
            <person name="Cordaux R."/>
        </authorList>
    </citation>
    <scope>NUCLEOTIDE SEQUENCE [LARGE SCALE GENOMIC DNA]</scope>
    <source>
        <strain evidence="3">ANa2</strain>
        <tissue evidence="3">Whole body excluding digestive tract and cuticle</tissue>
    </source>
</reference>
<evidence type="ECO:0000259" key="2">
    <source>
        <dbReference type="PROSITE" id="PS50240"/>
    </source>
</evidence>
<comment type="caution">
    <text evidence="3">The sequence shown here is derived from an EMBL/GenBank/DDBJ whole genome shotgun (WGS) entry which is preliminary data.</text>
</comment>
<dbReference type="EMBL" id="SEYY01023359">
    <property type="protein sequence ID" value="KAB7494907.1"/>
    <property type="molecule type" value="Genomic_DNA"/>
</dbReference>
<dbReference type="CDD" id="cd00190">
    <property type="entry name" value="Tryp_SPc"/>
    <property type="match status" value="1"/>
</dbReference>
<gene>
    <name evidence="3" type="primary">PRSS27</name>
    <name evidence="3" type="ORF">Anas_11248</name>
</gene>
<dbReference type="Proteomes" id="UP000326759">
    <property type="component" value="Unassembled WGS sequence"/>
</dbReference>
<dbReference type="GO" id="GO:0006508">
    <property type="term" value="P:proteolysis"/>
    <property type="evidence" value="ECO:0007669"/>
    <property type="project" value="UniProtKB-KW"/>
</dbReference>
<feature type="domain" description="Peptidase S1" evidence="2">
    <location>
        <begin position="47"/>
        <end position="233"/>
    </location>
</feature>
<dbReference type="InterPro" id="IPR043504">
    <property type="entry name" value="Peptidase_S1_PA_chymotrypsin"/>
</dbReference>
<dbReference type="PRINTS" id="PR00722">
    <property type="entry name" value="CHYMOTRYPSIN"/>
</dbReference>
<dbReference type="FunFam" id="2.40.10.10:FF:000068">
    <property type="entry name" value="transmembrane protease serine 2"/>
    <property type="match status" value="1"/>
</dbReference>
<dbReference type="PANTHER" id="PTHR24252:SF7">
    <property type="entry name" value="HYALIN"/>
    <property type="match status" value="1"/>
</dbReference>
<dbReference type="InterPro" id="IPR018114">
    <property type="entry name" value="TRYPSIN_HIS"/>
</dbReference>
<dbReference type="InterPro" id="IPR001314">
    <property type="entry name" value="Peptidase_S1A"/>
</dbReference>
<evidence type="ECO:0000313" key="4">
    <source>
        <dbReference type="Proteomes" id="UP000326759"/>
    </source>
</evidence>
<dbReference type="PANTHER" id="PTHR24252">
    <property type="entry name" value="ACROSIN-RELATED"/>
    <property type="match status" value="1"/>
</dbReference>
<evidence type="ECO:0000256" key="1">
    <source>
        <dbReference type="ARBA" id="ARBA00023157"/>
    </source>
</evidence>
<organism evidence="3 4">
    <name type="scientific">Armadillidium nasatum</name>
    <dbReference type="NCBI Taxonomy" id="96803"/>
    <lineage>
        <taxon>Eukaryota</taxon>
        <taxon>Metazoa</taxon>
        <taxon>Ecdysozoa</taxon>
        <taxon>Arthropoda</taxon>
        <taxon>Crustacea</taxon>
        <taxon>Multicrustacea</taxon>
        <taxon>Malacostraca</taxon>
        <taxon>Eumalacostraca</taxon>
        <taxon>Peracarida</taxon>
        <taxon>Isopoda</taxon>
        <taxon>Oniscidea</taxon>
        <taxon>Crinocheta</taxon>
        <taxon>Armadillidiidae</taxon>
        <taxon>Armadillidium</taxon>
    </lineage>
</organism>
<dbReference type="InterPro" id="IPR001254">
    <property type="entry name" value="Trypsin_dom"/>
</dbReference>
<dbReference type="Pfam" id="PF00089">
    <property type="entry name" value="Trypsin"/>
    <property type="match status" value="1"/>
</dbReference>
<sequence>MAKEECECEDEYEAQNLSSFNTFFNSFVFEHSFVRACGLNNRRESRLIGGKTTEFNEYPWAVALLYKGHYFCGGTLINERYVLTAAHCIRGANKNNIKVLVGEHIRSFPIETKTKYYDVVYIVYHHLFNKTTYNNDIGLVKIKGKITFMWYARPACLPMPNMDYVGDLAVVTGWGKVGEEEGITDSLQEILVPIFSNNVCKTKMEYAPEEITQNMICAGFQNGRRDSCHVSNL</sequence>
<dbReference type="InterPro" id="IPR009003">
    <property type="entry name" value="Peptidase_S1_PA"/>
</dbReference>
<dbReference type="OrthoDB" id="546450at2759"/>
<dbReference type="PROSITE" id="PS50240">
    <property type="entry name" value="TRYPSIN_DOM"/>
    <property type="match status" value="1"/>
</dbReference>
<name>A0A5N5SLS7_9CRUS</name>
<dbReference type="SMART" id="SM00020">
    <property type="entry name" value="Tryp_SPc"/>
    <property type="match status" value="1"/>
</dbReference>
<proteinExistence type="predicted"/>
<keyword evidence="3" id="KW-0378">Hydrolase</keyword>
<keyword evidence="4" id="KW-1185">Reference proteome</keyword>
<accession>A0A5N5SLS7</accession>
<dbReference type="AlphaFoldDB" id="A0A5N5SLS7"/>
<dbReference type="PROSITE" id="PS00134">
    <property type="entry name" value="TRYPSIN_HIS"/>
    <property type="match status" value="1"/>
</dbReference>
<keyword evidence="1" id="KW-1015">Disulfide bond</keyword>